<evidence type="ECO:0000256" key="2">
    <source>
        <dbReference type="ARBA" id="ARBA00022490"/>
    </source>
</evidence>
<name>A0A914UYY2_9BILA</name>
<evidence type="ECO:0000256" key="1">
    <source>
        <dbReference type="ARBA" id="ARBA00004496"/>
    </source>
</evidence>
<dbReference type="Proteomes" id="UP000887566">
    <property type="component" value="Unplaced"/>
</dbReference>
<dbReference type="AlphaFoldDB" id="A0A914UYY2"/>
<evidence type="ECO:0000313" key="7">
    <source>
        <dbReference type="WBParaSite" id="PSAMB.scaffold13768size2133.g35662.t1"/>
    </source>
</evidence>
<dbReference type="PANTHER" id="PTHR15598">
    <property type="entry name" value="ENHANCER OF MRNA-DECAPPING PROTEIN 4"/>
    <property type="match status" value="1"/>
</dbReference>
<reference evidence="7" key="1">
    <citation type="submission" date="2022-11" db="UniProtKB">
        <authorList>
            <consortium name="WormBaseParasite"/>
        </authorList>
    </citation>
    <scope>IDENTIFICATION</scope>
</reference>
<organism evidence="6 7">
    <name type="scientific">Plectus sambesii</name>
    <dbReference type="NCBI Taxonomy" id="2011161"/>
    <lineage>
        <taxon>Eukaryota</taxon>
        <taxon>Metazoa</taxon>
        <taxon>Ecdysozoa</taxon>
        <taxon>Nematoda</taxon>
        <taxon>Chromadorea</taxon>
        <taxon>Plectida</taxon>
        <taxon>Plectina</taxon>
        <taxon>Plectoidea</taxon>
        <taxon>Plectidae</taxon>
        <taxon>Plectus</taxon>
    </lineage>
</organism>
<proteinExistence type="predicted"/>
<protein>
    <submittedName>
        <fullName evidence="7">Enhancer of mRNA-decapping protein 4 WD40 repeat region domain-containing protein</fullName>
    </submittedName>
</protein>
<dbReference type="GO" id="GO:0031087">
    <property type="term" value="P:deadenylation-independent decapping of nuclear-transcribed mRNA"/>
    <property type="evidence" value="ECO:0007669"/>
    <property type="project" value="InterPro"/>
</dbReference>
<comment type="subcellular location">
    <subcellularLocation>
        <location evidence="1">Cytoplasm</location>
    </subcellularLocation>
</comment>
<dbReference type="InterPro" id="IPR032401">
    <property type="entry name" value="EDC4_WD40"/>
</dbReference>
<dbReference type="InterPro" id="IPR036322">
    <property type="entry name" value="WD40_repeat_dom_sf"/>
</dbReference>
<dbReference type="PANTHER" id="PTHR15598:SF5">
    <property type="entry name" value="ENHANCER OF MRNA-DECAPPING PROTEIN 4"/>
    <property type="match status" value="1"/>
</dbReference>
<dbReference type="GO" id="GO:0000932">
    <property type="term" value="C:P-body"/>
    <property type="evidence" value="ECO:0007669"/>
    <property type="project" value="TreeGrafter"/>
</dbReference>
<evidence type="ECO:0000259" key="5">
    <source>
        <dbReference type="Pfam" id="PF16529"/>
    </source>
</evidence>
<dbReference type="Pfam" id="PF16529">
    <property type="entry name" value="Ge1_WD40"/>
    <property type="match status" value="1"/>
</dbReference>
<dbReference type="SUPFAM" id="SSF50978">
    <property type="entry name" value="WD40 repeat-like"/>
    <property type="match status" value="1"/>
</dbReference>
<evidence type="ECO:0000256" key="3">
    <source>
        <dbReference type="ARBA" id="ARBA00022574"/>
    </source>
</evidence>
<evidence type="ECO:0000256" key="4">
    <source>
        <dbReference type="ARBA" id="ARBA00022737"/>
    </source>
</evidence>
<keyword evidence="3" id="KW-0853">WD repeat</keyword>
<keyword evidence="6" id="KW-1185">Reference proteome</keyword>
<dbReference type="WBParaSite" id="PSAMB.scaffold13768size2133.g35662.t1">
    <property type="protein sequence ID" value="PSAMB.scaffold13768size2133.g35662.t1"/>
    <property type="gene ID" value="PSAMB.scaffold13768size2133.g35662"/>
</dbReference>
<feature type="domain" description="Enhancer of mRNA-decapping protein 4 WD40 repeat region" evidence="5">
    <location>
        <begin position="55"/>
        <end position="150"/>
    </location>
</feature>
<accession>A0A914UYY2</accession>
<sequence length="203" mass="22599">MNAKKGRSRISPLTDFFSVEKHDLLSLPDGQTLSFGSGKNVVVQTGTPLKAKHDSGRVRSKLLSEFKWDYKLYNGNLVAVHHQSQYVAYILHSRNGSAVRVYHRSTKTRQLIRGFSGECVDIAWSHTLDKPLLACVDQAGNIYIYLIVESSHDGRPSSVDSTTTPSDEPSFVLQKHLVIIRDSPDSPNGVTDSTKGFRLVWCP</sequence>
<dbReference type="InterPro" id="IPR045152">
    <property type="entry name" value="EDC4-like"/>
</dbReference>
<keyword evidence="4" id="KW-0677">Repeat</keyword>
<evidence type="ECO:0000313" key="6">
    <source>
        <dbReference type="Proteomes" id="UP000887566"/>
    </source>
</evidence>
<keyword evidence="2" id="KW-0963">Cytoplasm</keyword>